<name>A0A8T3AL57_DENNO</name>
<dbReference type="Proteomes" id="UP000829196">
    <property type="component" value="Unassembled WGS sequence"/>
</dbReference>
<reference evidence="1" key="1">
    <citation type="journal article" date="2022" name="Front. Genet.">
        <title>Chromosome-Scale Assembly of the Dendrobium nobile Genome Provides Insights Into the Molecular Mechanism of the Biosynthesis of the Medicinal Active Ingredient of Dendrobium.</title>
        <authorList>
            <person name="Xu Q."/>
            <person name="Niu S.-C."/>
            <person name="Li K.-L."/>
            <person name="Zheng P.-J."/>
            <person name="Zhang X.-J."/>
            <person name="Jia Y."/>
            <person name="Liu Y."/>
            <person name="Niu Y.-X."/>
            <person name="Yu L.-H."/>
            <person name="Chen D.-F."/>
            <person name="Zhang G.-Q."/>
        </authorList>
    </citation>
    <scope>NUCLEOTIDE SEQUENCE</scope>
    <source>
        <tissue evidence="1">Leaf</tissue>
    </source>
</reference>
<keyword evidence="2" id="KW-1185">Reference proteome</keyword>
<gene>
    <name evidence="1" type="ORF">KFK09_023082</name>
</gene>
<accession>A0A8T3AL57</accession>
<sequence length="58" mass="6183">MEVDKGIIKQELLPEVFVLLFPLPSQLEVLQASPGFDISISGGKDDIGNSINGILLSS</sequence>
<protein>
    <submittedName>
        <fullName evidence="1">Uncharacterized protein</fullName>
    </submittedName>
</protein>
<organism evidence="1 2">
    <name type="scientific">Dendrobium nobile</name>
    <name type="common">Orchid</name>
    <dbReference type="NCBI Taxonomy" id="94219"/>
    <lineage>
        <taxon>Eukaryota</taxon>
        <taxon>Viridiplantae</taxon>
        <taxon>Streptophyta</taxon>
        <taxon>Embryophyta</taxon>
        <taxon>Tracheophyta</taxon>
        <taxon>Spermatophyta</taxon>
        <taxon>Magnoliopsida</taxon>
        <taxon>Liliopsida</taxon>
        <taxon>Asparagales</taxon>
        <taxon>Orchidaceae</taxon>
        <taxon>Epidendroideae</taxon>
        <taxon>Malaxideae</taxon>
        <taxon>Dendrobiinae</taxon>
        <taxon>Dendrobium</taxon>
    </lineage>
</organism>
<comment type="caution">
    <text evidence="1">The sequence shown here is derived from an EMBL/GenBank/DDBJ whole genome shotgun (WGS) entry which is preliminary data.</text>
</comment>
<evidence type="ECO:0000313" key="2">
    <source>
        <dbReference type="Proteomes" id="UP000829196"/>
    </source>
</evidence>
<evidence type="ECO:0000313" key="1">
    <source>
        <dbReference type="EMBL" id="KAI0496758.1"/>
    </source>
</evidence>
<dbReference type="EMBL" id="JAGYWB010000016">
    <property type="protein sequence ID" value="KAI0496758.1"/>
    <property type="molecule type" value="Genomic_DNA"/>
</dbReference>
<dbReference type="AlphaFoldDB" id="A0A8T3AL57"/>
<proteinExistence type="predicted"/>